<keyword evidence="3" id="KW-0418">Kinase</keyword>
<feature type="region of interest" description="Disordered" evidence="1">
    <location>
        <begin position="72"/>
        <end position="107"/>
    </location>
</feature>
<sequence>MAADNITVSCFPHWFFRLSSVTFAYPPLLCSKFNHQNIVRCIGVSLQALPRFILLELMAGGDLKSFLRETRPRPVSLPSARARNRAGQLGSNSSGGPGSQPLGLDVRERPGENEQKWTMALGAHARPAQWILQSGSIRMTC</sequence>
<evidence type="ECO:0000313" key="4">
    <source>
        <dbReference type="Proteomes" id="UP000052978"/>
    </source>
</evidence>
<dbReference type="Gene3D" id="1.10.510.10">
    <property type="entry name" value="Transferase(Phosphotransferase) domain 1"/>
    <property type="match status" value="1"/>
</dbReference>
<evidence type="ECO:0000256" key="1">
    <source>
        <dbReference type="SAM" id="MobiDB-lite"/>
    </source>
</evidence>
<evidence type="ECO:0000259" key="2">
    <source>
        <dbReference type="Pfam" id="PF07714"/>
    </source>
</evidence>
<proteinExistence type="predicted"/>
<evidence type="ECO:0000313" key="3">
    <source>
        <dbReference type="EMBL" id="EPQ04740.1"/>
    </source>
</evidence>
<dbReference type="EMBL" id="KE161635">
    <property type="protein sequence ID" value="EPQ04740.1"/>
    <property type="molecule type" value="Genomic_DNA"/>
</dbReference>
<dbReference type="Proteomes" id="UP000052978">
    <property type="component" value="Unassembled WGS sequence"/>
</dbReference>
<name>S7MMI6_MYOBR</name>
<dbReference type="InterPro" id="IPR011009">
    <property type="entry name" value="Kinase-like_dom_sf"/>
</dbReference>
<keyword evidence="3" id="KW-0808">Transferase</keyword>
<dbReference type="InterPro" id="IPR001245">
    <property type="entry name" value="Ser-Thr/Tyr_kinase_cat_dom"/>
</dbReference>
<keyword evidence="3" id="KW-0675">Receptor</keyword>
<gene>
    <name evidence="3" type="ORF">D623_10001808</name>
</gene>
<organism evidence="3 4">
    <name type="scientific">Myotis brandtii</name>
    <name type="common">Brandt's bat</name>
    <dbReference type="NCBI Taxonomy" id="109478"/>
    <lineage>
        <taxon>Eukaryota</taxon>
        <taxon>Metazoa</taxon>
        <taxon>Chordata</taxon>
        <taxon>Craniata</taxon>
        <taxon>Vertebrata</taxon>
        <taxon>Euteleostomi</taxon>
        <taxon>Mammalia</taxon>
        <taxon>Eutheria</taxon>
        <taxon>Laurasiatheria</taxon>
        <taxon>Chiroptera</taxon>
        <taxon>Yangochiroptera</taxon>
        <taxon>Vespertilionidae</taxon>
        <taxon>Myotis</taxon>
    </lineage>
</organism>
<dbReference type="Pfam" id="PF07714">
    <property type="entry name" value="PK_Tyr_Ser-Thr"/>
    <property type="match status" value="1"/>
</dbReference>
<keyword evidence="4" id="KW-1185">Reference proteome</keyword>
<accession>S7MMI6</accession>
<protein>
    <submittedName>
        <fullName evidence="3">ALK tyrosine kinase receptor</fullName>
    </submittedName>
</protein>
<reference evidence="3 4" key="1">
    <citation type="journal article" date="2013" name="Nat. Commun.">
        <title>Genome analysis reveals insights into physiology and longevity of the Brandt's bat Myotis brandtii.</title>
        <authorList>
            <person name="Seim I."/>
            <person name="Fang X."/>
            <person name="Xiong Z."/>
            <person name="Lobanov A.V."/>
            <person name="Huang Z."/>
            <person name="Ma S."/>
            <person name="Feng Y."/>
            <person name="Turanov A.A."/>
            <person name="Zhu Y."/>
            <person name="Lenz T.L."/>
            <person name="Gerashchenko M.V."/>
            <person name="Fan D."/>
            <person name="Hee Yim S."/>
            <person name="Yao X."/>
            <person name="Jordan D."/>
            <person name="Xiong Y."/>
            <person name="Ma Y."/>
            <person name="Lyapunov A.N."/>
            <person name="Chen G."/>
            <person name="Kulakova O.I."/>
            <person name="Sun Y."/>
            <person name="Lee S.G."/>
            <person name="Bronson R.T."/>
            <person name="Moskalev A.A."/>
            <person name="Sunyaev S.R."/>
            <person name="Zhang G."/>
            <person name="Krogh A."/>
            <person name="Wang J."/>
            <person name="Gladyshev V.N."/>
        </authorList>
    </citation>
    <scope>NUCLEOTIDE SEQUENCE [LARGE SCALE GENOMIC DNA]</scope>
</reference>
<feature type="domain" description="Serine-threonine/tyrosine-protein kinase catalytic" evidence="2">
    <location>
        <begin position="31"/>
        <end position="72"/>
    </location>
</feature>
<dbReference type="SUPFAM" id="SSF56112">
    <property type="entry name" value="Protein kinase-like (PK-like)"/>
    <property type="match status" value="1"/>
</dbReference>
<dbReference type="AlphaFoldDB" id="S7MMI6"/>
<dbReference type="GO" id="GO:0004672">
    <property type="term" value="F:protein kinase activity"/>
    <property type="evidence" value="ECO:0007669"/>
    <property type="project" value="InterPro"/>
</dbReference>